<protein>
    <submittedName>
        <fullName evidence="1">Uncharacterized protein</fullName>
    </submittedName>
</protein>
<name>A0A3S5CTP4_9PLAT</name>
<dbReference type="EMBL" id="CAAALY010251302">
    <property type="protein sequence ID" value="VEL36057.1"/>
    <property type="molecule type" value="Genomic_DNA"/>
</dbReference>
<keyword evidence="2" id="KW-1185">Reference proteome</keyword>
<dbReference type="Proteomes" id="UP000784294">
    <property type="component" value="Unassembled WGS sequence"/>
</dbReference>
<evidence type="ECO:0000313" key="1">
    <source>
        <dbReference type="EMBL" id="VEL36057.1"/>
    </source>
</evidence>
<comment type="caution">
    <text evidence="1">The sequence shown here is derived from an EMBL/GenBank/DDBJ whole genome shotgun (WGS) entry which is preliminary data.</text>
</comment>
<proteinExistence type="predicted"/>
<evidence type="ECO:0000313" key="2">
    <source>
        <dbReference type="Proteomes" id="UP000784294"/>
    </source>
</evidence>
<dbReference type="AlphaFoldDB" id="A0A3S5CTP4"/>
<organism evidence="1 2">
    <name type="scientific">Protopolystoma xenopodis</name>
    <dbReference type="NCBI Taxonomy" id="117903"/>
    <lineage>
        <taxon>Eukaryota</taxon>
        <taxon>Metazoa</taxon>
        <taxon>Spiralia</taxon>
        <taxon>Lophotrochozoa</taxon>
        <taxon>Platyhelminthes</taxon>
        <taxon>Monogenea</taxon>
        <taxon>Polyopisthocotylea</taxon>
        <taxon>Polystomatidea</taxon>
        <taxon>Polystomatidae</taxon>
        <taxon>Protopolystoma</taxon>
    </lineage>
</organism>
<reference evidence="1" key="1">
    <citation type="submission" date="2018-11" db="EMBL/GenBank/DDBJ databases">
        <authorList>
            <consortium name="Pathogen Informatics"/>
        </authorList>
    </citation>
    <scope>NUCLEOTIDE SEQUENCE</scope>
</reference>
<accession>A0A3S5CTP4</accession>
<sequence>MQLGRKQTPESTVDRLHVGGNKCQRHGNTCLSVSGGLTLRGHELKRSGKRWDAKDLRHEAGTSRTYNVFGVFCPSYPGIAQAPTMDLAHSQKFRLRR</sequence>
<gene>
    <name evidence="1" type="ORF">PXEA_LOCUS29497</name>
</gene>